<sequence>MNNDEPEYVEKEREQDEEEGNKDEGQSNNDEQDTEANEKENKEDKETENEDVVKRNNDEQETEDHVLEIEEDEQTRKERELFEKKRKRNEKTKRRVTRSMSIQSEKNKKMKKEKEKNDEEEDAQIKDGFPKILTRMSPKSFIEVVEKLSDERKKEVIEMGFEPLLLLQVKQLPSSLGHWVVDKFDSRSVSLMLPNKEKVHITRESVHYTLGFPRGAINIQEKIDTQAEFTYEMVAEWRKQFPNERGQVKTGVLKKALEESREEGWMFKKNFLVLLVTLLIEGN</sequence>
<dbReference type="EMBL" id="CAMAPE010000016">
    <property type="protein sequence ID" value="CAH9082981.1"/>
    <property type="molecule type" value="Genomic_DNA"/>
</dbReference>
<comment type="caution">
    <text evidence="2">The sequence shown here is derived from an EMBL/GenBank/DDBJ whole genome shotgun (WGS) entry which is preliminary data.</text>
</comment>
<proteinExistence type="predicted"/>
<gene>
    <name evidence="2" type="ORF">CEURO_LOCUS8486</name>
</gene>
<reference evidence="2" key="1">
    <citation type="submission" date="2022-07" db="EMBL/GenBank/DDBJ databases">
        <authorList>
            <person name="Macas J."/>
            <person name="Novak P."/>
            <person name="Neumann P."/>
        </authorList>
    </citation>
    <scope>NUCLEOTIDE SEQUENCE</scope>
</reference>
<feature type="region of interest" description="Disordered" evidence="1">
    <location>
        <begin position="1"/>
        <end position="122"/>
    </location>
</feature>
<feature type="compositionally biased region" description="Basic and acidic residues" evidence="1">
    <location>
        <begin position="36"/>
        <end position="83"/>
    </location>
</feature>
<accession>A0A9P0Z161</accession>
<dbReference type="PANTHER" id="PTHR34835:SF90">
    <property type="entry name" value="AMINOTRANSFERASE-LIKE PLANT MOBILE DOMAIN-CONTAINING PROTEIN"/>
    <property type="match status" value="1"/>
</dbReference>
<dbReference type="Proteomes" id="UP001152484">
    <property type="component" value="Unassembled WGS sequence"/>
</dbReference>
<protein>
    <submittedName>
        <fullName evidence="2">Uncharacterized protein</fullName>
    </submittedName>
</protein>
<feature type="compositionally biased region" description="Basic and acidic residues" evidence="1">
    <location>
        <begin position="112"/>
        <end position="122"/>
    </location>
</feature>
<dbReference type="PANTHER" id="PTHR34835">
    <property type="entry name" value="OS07G0283600 PROTEIN-RELATED"/>
    <property type="match status" value="1"/>
</dbReference>
<evidence type="ECO:0000313" key="3">
    <source>
        <dbReference type="Proteomes" id="UP001152484"/>
    </source>
</evidence>
<feature type="compositionally biased region" description="Basic residues" evidence="1">
    <location>
        <begin position="84"/>
        <end position="97"/>
    </location>
</feature>
<dbReference type="AlphaFoldDB" id="A0A9P0Z161"/>
<organism evidence="2 3">
    <name type="scientific">Cuscuta europaea</name>
    <name type="common">European dodder</name>
    <dbReference type="NCBI Taxonomy" id="41803"/>
    <lineage>
        <taxon>Eukaryota</taxon>
        <taxon>Viridiplantae</taxon>
        <taxon>Streptophyta</taxon>
        <taxon>Embryophyta</taxon>
        <taxon>Tracheophyta</taxon>
        <taxon>Spermatophyta</taxon>
        <taxon>Magnoliopsida</taxon>
        <taxon>eudicotyledons</taxon>
        <taxon>Gunneridae</taxon>
        <taxon>Pentapetalae</taxon>
        <taxon>asterids</taxon>
        <taxon>lamiids</taxon>
        <taxon>Solanales</taxon>
        <taxon>Convolvulaceae</taxon>
        <taxon>Cuscuteae</taxon>
        <taxon>Cuscuta</taxon>
        <taxon>Cuscuta subgen. Cuscuta</taxon>
    </lineage>
</organism>
<name>A0A9P0Z161_CUSEU</name>
<evidence type="ECO:0000313" key="2">
    <source>
        <dbReference type="EMBL" id="CAH9082981.1"/>
    </source>
</evidence>
<dbReference type="OrthoDB" id="1748551at2759"/>
<keyword evidence="3" id="KW-1185">Reference proteome</keyword>
<evidence type="ECO:0000256" key="1">
    <source>
        <dbReference type="SAM" id="MobiDB-lite"/>
    </source>
</evidence>